<protein>
    <submittedName>
        <fullName evidence="2">Helix-turn-helix family protein</fullName>
    </submittedName>
</protein>
<dbReference type="PROSITE" id="PS50943">
    <property type="entry name" value="HTH_CROC1"/>
    <property type="match status" value="1"/>
</dbReference>
<dbReference type="EMBL" id="JPFZ01000008">
    <property type="protein sequence ID" value="KEQ48626.1"/>
    <property type="molecule type" value="Genomic_DNA"/>
</dbReference>
<dbReference type="Gene3D" id="1.10.260.40">
    <property type="entry name" value="lambda repressor-like DNA-binding domains"/>
    <property type="match status" value="1"/>
</dbReference>
<name>A0A081R0A3_STRMT</name>
<evidence type="ECO:0000313" key="2">
    <source>
        <dbReference type="EMBL" id="KEQ48626.1"/>
    </source>
</evidence>
<dbReference type="RefSeq" id="WP_050489909.1">
    <property type="nucleotide sequence ID" value="NZ_JASHDP010000004.1"/>
</dbReference>
<dbReference type="InterPro" id="IPR001387">
    <property type="entry name" value="Cro/C1-type_HTH"/>
</dbReference>
<comment type="caution">
    <text evidence="2">The sequence shown here is derived from an EMBL/GenBank/DDBJ whole genome shotgun (WGS) entry which is preliminary data.</text>
</comment>
<dbReference type="InterPro" id="IPR010982">
    <property type="entry name" value="Lambda_DNA-bd_dom_sf"/>
</dbReference>
<sequence length="205" mass="24134">MEKQTPKNNLKKLRIEKGFSQKEFYEDIIIKKLGLDITLRTYQNWENPNNEIKAKPALLLAEYFKIEIGELLGYEDNFDYVSKKVIQAIDKFKDQVSSQGITNYEDVERITEANKTIKEFLKDTDKFKRYQQSFPLKLSLAIQDLIELDNIKQTDYAKLLINYQILEESDQVKIFEIIDSLATKTTILNKEEDDEDEIFAKTNKE</sequence>
<gene>
    <name evidence="2" type="ORF">SK608_0515</name>
</gene>
<dbReference type="CDD" id="cd00093">
    <property type="entry name" value="HTH_XRE"/>
    <property type="match status" value="1"/>
</dbReference>
<dbReference type="GO" id="GO:0003677">
    <property type="term" value="F:DNA binding"/>
    <property type="evidence" value="ECO:0007669"/>
    <property type="project" value="InterPro"/>
</dbReference>
<feature type="domain" description="HTH cro/C1-type" evidence="1">
    <location>
        <begin position="10"/>
        <end position="71"/>
    </location>
</feature>
<dbReference type="AlphaFoldDB" id="A0A081R0A3"/>
<evidence type="ECO:0000313" key="3">
    <source>
        <dbReference type="Proteomes" id="UP000028022"/>
    </source>
</evidence>
<organism evidence="2 3">
    <name type="scientific">Streptococcus mitis</name>
    <dbReference type="NCBI Taxonomy" id="28037"/>
    <lineage>
        <taxon>Bacteria</taxon>
        <taxon>Bacillati</taxon>
        <taxon>Bacillota</taxon>
        <taxon>Bacilli</taxon>
        <taxon>Lactobacillales</taxon>
        <taxon>Streptococcaceae</taxon>
        <taxon>Streptococcus</taxon>
        <taxon>Streptococcus mitis group</taxon>
    </lineage>
</organism>
<dbReference type="SUPFAM" id="SSF47413">
    <property type="entry name" value="lambda repressor-like DNA-binding domains"/>
    <property type="match status" value="1"/>
</dbReference>
<evidence type="ECO:0000259" key="1">
    <source>
        <dbReference type="PROSITE" id="PS50943"/>
    </source>
</evidence>
<reference evidence="2 3" key="1">
    <citation type="submission" date="2014-05" db="EMBL/GenBank/DDBJ databases">
        <authorList>
            <person name="Daugherty S.C."/>
            <person name="Tallon L.J."/>
            <person name="Sadzewicz L."/>
            <person name="Kilian M."/>
            <person name="Tettelin H."/>
        </authorList>
    </citation>
    <scope>NUCLEOTIDE SEQUENCE [LARGE SCALE GENOMIC DNA]</scope>
    <source>
        <strain evidence="2 3">SK608</strain>
    </source>
</reference>
<proteinExistence type="predicted"/>
<dbReference type="Proteomes" id="UP000028022">
    <property type="component" value="Unassembled WGS sequence"/>
</dbReference>
<accession>A0A081R0A3</accession>